<keyword evidence="14" id="KW-1185">Reference proteome</keyword>
<dbReference type="EC" id="1.1.1.179" evidence="4"/>
<feature type="domain" description="GFO/IDH/MocA-like oxidoreductase" evidence="12">
    <location>
        <begin position="53"/>
        <end position="165"/>
    </location>
</feature>
<name>A0ABY7GBA9_MYAAR</name>
<evidence type="ECO:0000256" key="9">
    <source>
        <dbReference type="ARBA" id="ARBA00047423"/>
    </source>
</evidence>
<dbReference type="Pfam" id="PF22725">
    <property type="entry name" value="GFO_IDH_MocA_C3"/>
    <property type="match status" value="1"/>
</dbReference>
<evidence type="ECO:0000256" key="6">
    <source>
        <dbReference type="ARBA" id="ARBA00042926"/>
    </source>
</evidence>
<dbReference type="InterPro" id="IPR000683">
    <property type="entry name" value="Gfo/Idh/MocA-like_OxRdtase_N"/>
</dbReference>
<keyword evidence="2" id="KW-0560">Oxidoreductase</keyword>
<evidence type="ECO:0000259" key="11">
    <source>
        <dbReference type="Pfam" id="PF01408"/>
    </source>
</evidence>
<proteinExistence type="inferred from homology"/>
<dbReference type="SUPFAM" id="SSF55347">
    <property type="entry name" value="Glyceraldehyde-3-phosphate dehydrogenase-like, C-terminal domain"/>
    <property type="match status" value="1"/>
</dbReference>
<dbReference type="Pfam" id="PF01408">
    <property type="entry name" value="GFO_IDH_MocA"/>
    <property type="match status" value="1"/>
</dbReference>
<evidence type="ECO:0000256" key="1">
    <source>
        <dbReference type="ARBA" id="ARBA00010928"/>
    </source>
</evidence>
<evidence type="ECO:0000256" key="2">
    <source>
        <dbReference type="ARBA" id="ARBA00023002"/>
    </source>
</evidence>
<sequence>MDIIGTAGKSVVCEKPMAMNLKQAKLVLDTAKTEKRLFMEGCWSRFFPVYDLIRSEMDKRTLGEVRMVQANFCVQIAHVDRIKKISMGGGGVLDLGIYCIQFACLVFKEMPESITVVGGLMGDVDEGACVILKYRSGAMANLTYHVNSGMGNNSAVILGQKGRIEVDEPFHCPTRCRTPSGEHEFPLKDNDYNFTNSSGMLYEANAARDSLLKDEIEHPKYSHADSIMVHSIMDETSTKKRASYRIYRNGAMRVKNDA</sequence>
<evidence type="ECO:0000256" key="4">
    <source>
        <dbReference type="ARBA" id="ARBA00038984"/>
    </source>
</evidence>
<dbReference type="InterPro" id="IPR055170">
    <property type="entry name" value="GFO_IDH_MocA-like_dom"/>
</dbReference>
<dbReference type="Gene3D" id="3.30.360.10">
    <property type="entry name" value="Dihydrodipicolinate Reductase, domain 2"/>
    <property type="match status" value="1"/>
</dbReference>
<reference evidence="13" key="1">
    <citation type="submission" date="2022-11" db="EMBL/GenBank/DDBJ databases">
        <title>Centuries of genome instability and evolution in soft-shell clam transmissible cancer (bioRxiv).</title>
        <authorList>
            <person name="Hart S.F.M."/>
            <person name="Yonemitsu M.A."/>
            <person name="Giersch R.M."/>
            <person name="Beal B.F."/>
            <person name="Arriagada G."/>
            <person name="Davis B.W."/>
            <person name="Ostrander E.A."/>
            <person name="Goff S.P."/>
            <person name="Metzger M.J."/>
        </authorList>
    </citation>
    <scope>NUCLEOTIDE SEQUENCE</scope>
    <source>
        <strain evidence="13">MELC-2E11</strain>
        <tissue evidence="13">Siphon/mantle</tissue>
    </source>
</reference>
<dbReference type="PANTHER" id="PTHR22604:SF105">
    <property type="entry name" value="TRANS-1,2-DIHYDROBENZENE-1,2-DIOL DEHYDROGENASE"/>
    <property type="match status" value="1"/>
</dbReference>
<dbReference type="Proteomes" id="UP001164746">
    <property type="component" value="Chromosome 15"/>
</dbReference>
<dbReference type="EC" id="1.3.1.20" evidence="3"/>
<feature type="domain" description="Gfo/Idh/MocA-like oxidoreductase N-terminal" evidence="11">
    <location>
        <begin position="7"/>
        <end position="41"/>
    </location>
</feature>
<comment type="catalytic activity">
    <reaction evidence="10">
        <text>D-xylose + NADP(+) = D-xylono-1,5-lactone + NADPH + H(+)</text>
        <dbReference type="Rhea" id="RHEA:22000"/>
        <dbReference type="ChEBI" id="CHEBI:15378"/>
        <dbReference type="ChEBI" id="CHEBI:15867"/>
        <dbReference type="ChEBI" id="CHEBI:53455"/>
        <dbReference type="ChEBI" id="CHEBI:57783"/>
        <dbReference type="ChEBI" id="CHEBI:58349"/>
        <dbReference type="EC" id="1.1.1.179"/>
    </reaction>
</comment>
<dbReference type="Gene3D" id="3.40.50.720">
    <property type="entry name" value="NAD(P)-binding Rossmann-like Domain"/>
    <property type="match status" value="1"/>
</dbReference>
<accession>A0ABY7GBA9</accession>
<evidence type="ECO:0000256" key="3">
    <source>
        <dbReference type="ARBA" id="ARBA00038853"/>
    </source>
</evidence>
<dbReference type="EMBL" id="CP111026">
    <property type="protein sequence ID" value="WAR28496.1"/>
    <property type="molecule type" value="Genomic_DNA"/>
</dbReference>
<dbReference type="InterPro" id="IPR050984">
    <property type="entry name" value="Gfo/Idh/MocA_domain"/>
</dbReference>
<evidence type="ECO:0000256" key="5">
    <source>
        <dbReference type="ARBA" id="ARBA00040603"/>
    </source>
</evidence>
<evidence type="ECO:0000313" key="14">
    <source>
        <dbReference type="Proteomes" id="UP001164746"/>
    </source>
</evidence>
<organism evidence="13 14">
    <name type="scientific">Mya arenaria</name>
    <name type="common">Soft-shell clam</name>
    <dbReference type="NCBI Taxonomy" id="6604"/>
    <lineage>
        <taxon>Eukaryota</taxon>
        <taxon>Metazoa</taxon>
        <taxon>Spiralia</taxon>
        <taxon>Lophotrochozoa</taxon>
        <taxon>Mollusca</taxon>
        <taxon>Bivalvia</taxon>
        <taxon>Autobranchia</taxon>
        <taxon>Heteroconchia</taxon>
        <taxon>Euheterodonta</taxon>
        <taxon>Imparidentia</taxon>
        <taxon>Neoheterodontei</taxon>
        <taxon>Myida</taxon>
        <taxon>Myoidea</taxon>
        <taxon>Myidae</taxon>
        <taxon>Mya</taxon>
    </lineage>
</organism>
<evidence type="ECO:0000256" key="8">
    <source>
        <dbReference type="ARBA" id="ARBA00043025"/>
    </source>
</evidence>
<comment type="similarity">
    <text evidence="1">Belongs to the Gfo/Idh/MocA family.</text>
</comment>
<evidence type="ECO:0000256" key="10">
    <source>
        <dbReference type="ARBA" id="ARBA00049233"/>
    </source>
</evidence>
<evidence type="ECO:0000256" key="7">
    <source>
        <dbReference type="ARBA" id="ARBA00042988"/>
    </source>
</evidence>
<evidence type="ECO:0000313" key="13">
    <source>
        <dbReference type="EMBL" id="WAR28496.1"/>
    </source>
</evidence>
<comment type="catalytic activity">
    <reaction evidence="9">
        <text>(1R,2R)-1,2-dihydrobenzene-1,2-diol + NADP(+) = catechol + NADPH + H(+)</text>
        <dbReference type="Rhea" id="RHEA:16729"/>
        <dbReference type="ChEBI" id="CHEBI:10702"/>
        <dbReference type="ChEBI" id="CHEBI:15378"/>
        <dbReference type="ChEBI" id="CHEBI:18135"/>
        <dbReference type="ChEBI" id="CHEBI:57783"/>
        <dbReference type="ChEBI" id="CHEBI:58349"/>
        <dbReference type="EC" id="1.3.1.20"/>
    </reaction>
</comment>
<protein>
    <recommendedName>
        <fullName evidence="5">Trans-1,2-dihydrobenzene-1,2-diol dehydrogenase</fullName>
        <ecNumber evidence="4">1.1.1.179</ecNumber>
        <ecNumber evidence="3">1.3.1.20</ecNumber>
    </recommendedName>
    <alternativeName>
        <fullName evidence="8">D-xylose 1-dehydrogenase</fullName>
    </alternativeName>
    <alternativeName>
        <fullName evidence="7">D-xylose-NADP dehydrogenase</fullName>
    </alternativeName>
    <alternativeName>
        <fullName evidence="6">Dimeric dihydrodiol dehydrogenase</fullName>
    </alternativeName>
</protein>
<dbReference type="PANTHER" id="PTHR22604">
    <property type="entry name" value="OXIDOREDUCTASES"/>
    <property type="match status" value="1"/>
</dbReference>
<gene>
    <name evidence="13" type="ORF">MAR_014200</name>
</gene>
<evidence type="ECO:0000259" key="12">
    <source>
        <dbReference type="Pfam" id="PF22725"/>
    </source>
</evidence>